<dbReference type="Proteomes" id="UP000831947">
    <property type="component" value="Chromosome"/>
</dbReference>
<evidence type="ECO:0000313" key="1">
    <source>
        <dbReference type="EMBL" id="UQS84131.1"/>
    </source>
</evidence>
<reference evidence="1 2" key="1">
    <citation type="journal article" date="2022" name="Int. J. Syst. Evol. Microbiol.">
        <title>Apilactobacillus apisilvae sp. nov., Nicolia spurrieriana gen. nov. sp. nov., Bombilactobacillus folatiphilus sp. nov. and Bombilactobacillus thymidiniphilus sp. nov., four new lactic acid bacterial isolates from stingless bees Tetragonula carbonaria and Austroplebeia australis.</title>
        <authorList>
            <person name="Oliphant S.A."/>
            <person name="Watson-Haigh N.S."/>
            <person name="Sumby K.M."/>
            <person name="Gardner J."/>
            <person name="Groom S."/>
            <person name="Jiranek V."/>
        </authorList>
    </citation>
    <scope>NUCLEOTIDE SEQUENCE [LARGE SCALE GENOMIC DNA]</scope>
    <source>
        <strain evidence="1 2">SG4_A1</strain>
    </source>
</reference>
<sequence length="290" mass="32853">MDKSTSISELSNMISIYSDIDEVNIDGEIYNGVMSRPRKELSQWLYCVLHAGNPKLLNNNYAENNDLEKTIDSILPNINISTPVRSIKFHDREFAEVNGVRVESNIKNRSVELPSKRPHLTPGFFMFIATNEIGKYRHYIGVDNPEDAIRIWTKSIDTLLSLNVSFSTKLLSQRNSYPRNDAIVFYSNKDSKIVEKVLISMVEDIPISSKGIHGSPFTMPISNTLTYGEQPVDKKGIRQSLGEQRTELIALAIRDSFTTGINFNDLLAQRFKLANINLQNIAKNWIEGIV</sequence>
<dbReference type="InterPro" id="IPR040871">
    <property type="entry name" value="HopA1"/>
</dbReference>
<dbReference type="RefSeq" id="WP_249513315.1">
    <property type="nucleotide sequence ID" value="NZ_CP093365.1"/>
</dbReference>
<organism evidence="1 2">
    <name type="scientific">Bombilactobacillus thymidiniphilus</name>
    <dbReference type="NCBI Taxonomy" id="2923363"/>
    <lineage>
        <taxon>Bacteria</taxon>
        <taxon>Bacillati</taxon>
        <taxon>Bacillota</taxon>
        <taxon>Bacilli</taxon>
        <taxon>Lactobacillales</taxon>
        <taxon>Lactobacillaceae</taxon>
        <taxon>Bombilactobacillus</taxon>
    </lineage>
</organism>
<protein>
    <submittedName>
        <fullName evidence="1">T3SS effector HopA1 family protein</fullName>
    </submittedName>
</protein>
<proteinExistence type="predicted"/>
<gene>
    <name evidence="1" type="ORF">MOO47_02975</name>
</gene>
<keyword evidence="2" id="KW-1185">Reference proteome</keyword>
<dbReference type="Pfam" id="PF17914">
    <property type="entry name" value="HopA1"/>
    <property type="match status" value="1"/>
</dbReference>
<name>A0ABY4PEG9_9LACO</name>
<dbReference type="EMBL" id="CP093365">
    <property type="protein sequence ID" value="UQS84131.1"/>
    <property type="molecule type" value="Genomic_DNA"/>
</dbReference>
<evidence type="ECO:0000313" key="2">
    <source>
        <dbReference type="Proteomes" id="UP000831947"/>
    </source>
</evidence>
<accession>A0ABY4PEG9</accession>